<dbReference type="InterPro" id="IPR036249">
    <property type="entry name" value="Thioredoxin-like_sf"/>
</dbReference>
<dbReference type="SUPFAM" id="SSF52833">
    <property type="entry name" value="Thioredoxin-like"/>
    <property type="match status" value="1"/>
</dbReference>
<dbReference type="EMBL" id="JAAWWL010000003">
    <property type="protein sequence ID" value="NKI33503.1"/>
    <property type="molecule type" value="Genomic_DNA"/>
</dbReference>
<accession>A0ABX1GU75</accession>
<evidence type="ECO:0000313" key="4">
    <source>
        <dbReference type="Proteomes" id="UP000718451"/>
    </source>
</evidence>
<comment type="caution">
    <text evidence="3">The sequence shown here is derived from an EMBL/GenBank/DDBJ whole genome shotgun (WGS) entry which is preliminary data.</text>
</comment>
<dbReference type="Pfam" id="PF00578">
    <property type="entry name" value="AhpC-TSA"/>
    <property type="match status" value="1"/>
</dbReference>
<dbReference type="InterPro" id="IPR050553">
    <property type="entry name" value="Thioredoxin_ResA/DsbE_sf"/>
</dbReference>
<evidence type="ECO:0000313" key="3">
    <source>
        <dbReference type="EMBL" id="NKI33503.1"/>
    </source>
</evidence>
<dbReference type="PROSITE" id="PS51352">
    <property type="entry name" value="THIOREDOXIN_2"/>
    <property type="match status" value="1"/>
</dbReference>
<keyword evidence="1" id="KW-0472">Membrane</keyword>
<keyword evidence="1" id="KW-0812">Transmembrane</keyword>
<feature type="transmembrane region" description="Helical" evidence="1">
    <location>
        <begin position="7"/>
        <end position="29"/>
    </location>
</feature>
<evidence type="ECO:0000256" key="1">
    <source>
        <dbReference type="SAM" id="Phobius"/>
    </source>
</evidence>
<organism evidence="3 4">
    <name type="scientific">Croceivirga thetidis</name>
    <dbReference type="NCBI Taxonomy" id="2721623"/>
    <lineage>
        <taxon>Bacteria</taxon>
        <taxon>Pseudomonadati</taxon>
        <taxon>Bacteroidota</taxon>
        <taxon>Flavobacteriia</taxon>
        <taxon>Flavobacteriales</taxon>
        <taxon>Flavobacteriaceae</taxon>
        <taxon>Croceivirga</taxon>
    </lineage>
</organism>
<name>A0ABX1GU75_9FLAO</name>
<keyword evidence="4" id="KW-1185">Reference proteome</keyword>
<feature type="domain" description="Thioredoxin" evidence="2">
    <location>
        <begin position="38"/>
        <end position="186"/>
    </location>
</feature>
<dbReference type="InterPro" id="IPR013766">
    <property type="entry name" value="Thioredoxin_domain"/>
</dbReference>
<dbReference type="Proteomes" id="UP000718451">
    <property type="component" value="Unassembled WGS sequence"/>
</dbReference>
<dbReference type="RefSeq" id="WP_168553718.1">
    <property type="nucleotide sequence ID" value="NZ_JAAWWL010000003.1"/>
</dbReference>
<reference evidence="3 4" key="1">
    <citation type="submission" date="2020-04" db="EMBL/GenBank/DDBJ databases">
        <authorList>
            <person name="Yoon J."/>
        </authorList>
    </citation>
    <scope>NUCLEOTIDE SEQUENCE [LARGE SCALE GENOMIC DNA]</scope>
    <source>
        <strain evidence="3 4">DJ-13</strain>
    </source>
</reference>
<proteinExistence type="predicted"/>
<evidence type="ECO:0000259" key="2">
    <source>
        <dbReference type="PROSITE" id="PS51352"/>
    </source>
</evidence>
<dbReference type="CDD" id="cd02966">
    <property type="entry name" value="TlpA_like_family"/>
    <property type="match status" value="1"/>
</dbReference>
<dbReference type="Gene3D" id="3.40.30.10">
    <property type="entry name" value="Glutaredoxin"/>
    <property type="match status" value="1"/>
</dbReference>
<protein>
    <submittedName>
        <fullName evidence="3">TlpA family protein disulfide reductase</fullName>
    </submittedName>
</protein>
<dbReference type="PANTHER" id="PTHR42852">
    <property type="entry name" value="THIOL:DISULFIDE INTERCHANGE PROTEIN DSBE"/>
    <property type="match status" value="1"/>
</dbReference>
<keyword evidence="1" id="KW-1133">Transmembrane helix</keyword>
<gene>
    <name evidence="3" type="ORF">HCU67_16250</name>
</gene>
<dbReference type="InterPro" id="IPR000866">
    <property type="entry name" value="AhpC/TSA"/>
</dbReference>
<sequence length="186" mass="21613">MKLSKKTFLNVLLILFILSFFVTPLGYYGKLFLNQLFAQSPEIIPEEQREVLADYNWRLKNEEWDFFSFEKSKGKVAIVVFWASWKLPACEAEMRGLQKLYDDYKGKVDFYAITNEERPPVEEFAEKVKITMPITYLIIGDKSPLEIKEPPASYIINKAGEIVASKEGISDWNSKKVRTLLDTLLR</sequence>
<dbReference type="PANTHER" id="PTHR42852:SF13">
    <property type="entry name" value="PROTEIN DIPZ"/>
    <property type="match status" value="1"/>
</dbReference>